<proteinExistence type="predicted"/>
<keyword evidence="3" id="KW-1185">Reference proteome</keyword>
<accession>A0ABR2JZY4</accession>
<dbReference type="Proteomes" id="UP001470230">
    <property type="component" value="Unassembled WGS sequence"/>
</dbReference>
<evidence type="ECO:0000256" key="1">
    <source>
        <dbReference type="SAM" id="Coils"/>
    </source>
</evidence>
<name>A0ABR2JZY4_9EUKA</name>
<organism evidence="2 3">
    <name type="scientific">Tritrichomonas musculus</name>
    <dbReference type="NCBI Taxonomy" id="1915356"/>
    <lineage>
        <taxon>Eukaryota</taxon>
        <taxon>Metamonada</taxon>
        <taxon>Parabasalia</taxon>
        <taxon>Tritrichomonadida</taxon>
        <taxon>Tritrichomonadidae</taxon>
        <taxon>Tritrichomonas</taxon>
    </lineage>
</organism>
<keyword evidence="1" id="KW-0175">Coiled coil</keyword>
<reference evidence="2 3" key="1">
    <citation type="submission" date="2024-04" db="EMBL/GenBank/DDBJ databases">
        <title>Tritrichomonas musculus Genome.</title>
        <authorList>
            <person name="Alves-Ferreira E."/>
            <person name="Grigg M."/>
            <person name="Lorenzi H."/>
            <person name="Galac M."/>
        </authorList>
    </citation>
    <scope>NUCLEOTIDE SEQUENCE [LARGE SCALE GENOMIC DNA]</scope>
    <source>
        <strain evidence="2 3">EAF2021</strain>
    </source>
</reference>
<evidence type="ECO:0000313" key="2">
    <source>
        <dbReference type="EMBL" id="KAK8884430.1"/>
    </source>
</evidence>
<dbReference type="EMBL" id="JAPFFF010000008">
    <property type="protein sequence ID" value="KAK8884430.1"/>
    <property type="molecule type" value="Genomic_DNA"/>
</dbReference>
<feature type="coiled-coil region" evidence="1">
    <location>
        <begin position="98"/>
        <end position="142"/>
    </location>
</feature>
<sequence>MSGLSLLKKLGLKEEEAILKEEEELKIRPKQAGLSAEIDGVQGESTTFEPVGAWKVDGPDIPIIKNCRIIKPQIQFCKSSTLSPLQMAICHFHEQFEAHKTNAKLNALKEKASSLDQKIDSLKDEKKNIKETIKTRKELANLLRKFHEIPSDYADAFRLLKLLAQNPSLIAAMRPKYAKYQQEKKNPFELSRLSMTVAKSYSSSLIYPNIFNHDHIDEWGILRETLFDIQSLSIGKDPNSVPGKLWAKFLQHELFPRISKELKYETSDDCANWANFWFEKGLLTEQNLLIFFTNVAKPFLTKNLNVLCKNLKIHSWIELAQTPKLASQFGVIVRIHADEALQKWRPPSPFAYELLQQWPHVLKNSLDFMYHTVAPKLSKALTDGNISYILPWIDILPIPLTASLIADSYIRYYLEEIRQEIKTDIIKAANTYQMMKSNIPVKFINHPRIVNRLIDVLNILKETNTILRGIKIERDPEPSTVGDLLEDIASTSNFDFMSKGTIDGRAVYSLGPCLFGVLDGILFVQKGQNWIPVFVRDITTIVNQEIQKQQQQKEP</sequence>
<comment type="caution">
    <text evidence="2">The sequence shown here is derived from an EMBL/GenBank/DDBJ whole genome shotgun (WGS) entry which is preliminary data.</text>
</comment>
<evidence type="ECO:0008006" key="4">
    <source>
        <dbReference type="Google" id="ProtNLM"/>
    </source>
</evidence>
<gene>
    <name evidence="2" type="ORF">M9Y10_043540</name>
</gene>
<protein>
    <recommendedName>
        <fullName evidence="4">GCF C-terminal domain-containing protein</fullName>
    </recommendedName>
</protein>
<evidence type="ECO:0000313" key="3">
    <source>
        <dbReference type="Proteomes" id="UP001470230"/>
    </source>
</evidence>